<evidence type="ECO:0000313" key="1">
    <source>
        <dbReference type="EMBL" id="VCW99379.1"/>
    </source>
</evidence>
<proteinExistence type="predicted"/>
<dbReference type="Proteomes" id="UP000269945">
    <property type="component" value="Unassembled WGS sequence"/>
</dbReference>
<reference evidence="1 2" key="1">
    <citation type="submission" date="2018-10" db="EMBL/GenBank/DDBJ databases">
        <authorList>
            <person name="Ekblom R."/>
            <person name="Jareborg N."/>
        </authorList>
    </citation>
    <scope>NUCLEOTIDE SEQUENCE [LARGE SCALE GENOMIC DNA]</scope>
    <source>
        <tissue evidence="1">Muscle</tissue>
    </source>
</reference>
<evidence type="ECO:0000313" key="2">
    <source>
        <dbReference type="Proteomes" id="UP000269945"/>
    </source>
</evidence>
<dbReference type="EMBL" id="CYRY02028499">
    <property type="protein sequence ID" value="VCW99379.1"/>
    <property type="molecule type" value="Genomic_DNA"/>
</dbReference>
<gene>
    <name evidence="1" type="ORF">BN2614_LOCUS1</name>
</gene>
<protein>
    <submittedName>
        <fullName evidence="1">Uncharacterized protein</fullName>
    </submittedName>
</protein>
<keyword evidence="2" id="KW-1185">Reference proteome</keyword>
<comment type="caution">
    <text evidence="1">The sequence shown here is derived from an EMBL/GenBank/DDBJ whole genome shotgun (WGS) entry which is preliminary data.</text>
</comment>
<organism evidence="1 2">
    <name type="scientific">Gulo gulo</name>
    <name type="common">Wolverine</name>
    <name type="synonym">Gluton</name>
    <dbReference type="NCBI Taxonomy" id="48420"/>
    <lineage>
        <taxon>Eukaryota</taxon>
        <taxon>Metazoa</taxon>
        <taxon>Chordata</taxon>
        <taxon>Craniata</taxon>
        <taxon>Vertebrata</taxon>
        <taxon>Euteleostomi</taxon>
        <taxon>Mammalia</taxon>
        <taxon>Eutheria</taxon>
        <taxon>Laurasiatheria</taxon>
        <taxon>Carnivora</taxon>
        <taxon>Caniformia</taxon>
        <taxon>Musteloidea</taxon>
        <taxon>Mustelidae</taxon>
        <taxon>Guloninae</taxon>
        <taxon>Gulo</taxon>
    </lineage>
</organism>
<accession>A0A9X9LY43</accession>
<name>A0A9X9LY43_GULGU</name>
<sequence length="32" mass="4159">MFLNYNWENFKYVYSRTHVLRRGHSEIRKHIY</sequence>
<dbReference type="AlphaFoldDB" id="A0A9X9LY43"/>